<dbReference type="GO" id="GO:0005634">
    <property type="term" value="C:nucleus"/>
    <property type="evidence" value="ECO:0007669"/>
    <property type="project" value="UniProtKB-SubCell"/>
</dbReference>
<feature type="region of interest" description="Disordered" evidence="7">
    <location>
        <begin position="1"/>
        <end position="50"/>
    </location>
</feature>
<evidence type="ECO:0000256" key="2">
    <source>
        <dbReference type="ARBA" id="ARBA00023015"/>
    </source>
</evidence>
<reference evidence="9" key="1">
    <citation type="submission" date="2023-10" db="EMBL/GenBank/DDBJ databases">
        <authorList>
            <person name="Domelevo Entfellner J.-B."/>
        </authorList>
    </citation>
    <scope>NUCLEOTIDE SEQUENCE</scope>
</reference>
<dbReference type="Gene3D" id="3.30.1330.80">
    <property type="entry name" value="Hypothetical protein, similar to alpha- acetolactate decarboxylase, domain 2"/>
    <property type="match status" value="1"/>
</dbReference>
<evidence type="ECO:0000313" key="10">
    <source>
        <dbReference type="Proteomes" id="UP001189624"/>
    </source>
</evidence>
<keyword evidence="3 6" id="KW-0238">DNA-binding</keyword>
<dbReference type="CDD" id="cd11378">
    <property type="entry name" value="DUF296"/>
    <property type="match status" value="1"/>
</dbReference>
<dbReference type="InterPro" id="IPR005175">
    <property type="entry name" value="PPC_dom"/>
</dbReference>
<dbReference type="PANTHER" id="PTHR31500:SF9">
    <property type="entry name" value="AT-HOOK MOTIF NUCLEAR-LOCALIZED PROTEIN 9"/>
    <property type="match status" value="1"/>
</dbReference>
<gene>
    <name evidence="9" type="ORF">AYBTSS11_LOCUS1092</name>
</gene>
<evidence type="ECO:0000256" key="5">
    <source>
        <dbReference type="ARBA" id="ARBA00023242"/>
    </source>
</evidence>
<feature type="compositionally biased region" description="Basic and acidic residues" evidence="7">
    <location>
        <begin position="311"/>
        <end position="325"/>
    </location>
</feature>
<feature type="compositionally biased region" description="Polar residues" evidence="7">
    <location>
        <begin position="34"/>
        <end position="46"/>
    </location>
</feature>
<dbReference type="SUPFAM" id="SSF117856">
    <property type="entry name" value="AF0104/ALDC/Ptd012-like"/>
    <property type="match status" value="1"/>
</dbReference>
<evidence type="ECO:0000259" key="8">
    <source>
        <dbReference type="PROSITE" id="PS51742"/>
    </source>
</evidence>
<organism evidence="9 10">
    <name type="scientific">Sphenostylis stenocarpa</name>
    <dbReference type="NCBI Taxonomy" id="92480"/>
    <lineage>
        <taxon>Eukaryota</taxon>
        <taxon>Viridiplantae</taxon>
        <taxon>Streptophyta</taxon>
        <taxon>Embryophyta</taxon>
        <taxon>Tracheophyta</taxon>
        <taxon>Spermatophyta</taxon>
        <taxon>Magnoliopsida</taxon>
        <taxon>eudicotyledons</taxon>
        <taxon>Gunneridae</taxon>
        <taxon>Pentapetalae</taxon>
        <taxon>rosids</taxon>
        <taxon>fabids</taxon>
        <taxon>Fabales</taxon>
        <taxon>Fabaceae</taxon>
        <taxon>Papilionoideae</taxon>
        <taxon>50 kb inversion clade</taxon>
        <taxon>NPAAA clade</taxon>
        <taxon>indigoferoid/millettioid clade</taxon>
        <taxon>Phaseoleae</taxon>
        <taxon>Sphenostylis</taxon>
    </lineage>
</organism>
<comment type="function">
    <text evidence="1 6">Transcription factor that specifically binds AT-rich DNA sequences related to the nuclear matrix attachment regions (MARs).</text>
</comment>
<dbReference type="AlphaFoldDB" id="A0AA86S008"/>
<evidence type="ECO:0000313" key="9">
    <source>
        <dbReference type="EMBL" id="CAJ1818849.1"/>
    </source>
</evidence>
<dbReference type="InterPro" id="IPR039605">
    <property type="entry name" value="AHL"/>
</dbReference>
<feature type="domain" description="PPC" evidence="8">
    <location>
        <begin position="133"/>
        <end position="274"/>
    </location>
</feature>
<evidence type="ECO:0000256" key="4">
    <source>
        <dbReference type="ARBA" id="ARBA00023163"/>
    </source>
</evidence>
<evidence type="ECO:0000256" key="6">
    <source>
        <dbReference type="RuleBase" id="RU367031"/>
    </source>
</evidence>
<dbReference type="PANTHER" id="PTHR31500">
    <property type="entry name" value="AT-HOOK MOTIF NUCLEAR-LOCALIZED PROTEIN 9"/>
    <property type="match status" value="1"/>
</dbReference>
<keyword evidence="10" id="KW-1185">Reference proteome</keyword>
<dbReference type="Proteomes" id="UP001189624">
    <property type="component" value="Chromosome 1"/>
</dbReference>
<evidence type="ECO:0000256" key="7">
    <source>
        <dbReference type="SAM" id="MobiDB-lite"/>
    </source>
</evidence>
<keyword evidence="2 6" id="KW-0805">Transcription regulation</keyword>
<keyword evidence="5 6" id="KW-0539">Nucleus</keyword>
<comment type="subcellular location">
    <subcellularLocation>
        <location evidence="6">Nucleus</location>
    </subcellularLocation>
</comment>
<accession>A0AA86S008</accession>
<evidence type="ECO:0000256" key="3">
    <source>
        <dbReference type="ARBA" id="ARBA00023125"/>
    </source>
</evidence>
<feature type="compositionally biased region" description="Low complexity" evidence="7">
    <location>
        <begin position="105"/>
        <end position="121"/>
    </location>
</feature>
<dbReference type="PROSITE" id="PS51742">
    <property type="entry name" value="PPC"/>
    <property type="match status" value="1"/>
</dbReference>
<dbReference type="GO" id="GO:0003680">
    <property type="term" value="F:minor groove of adenine-thymine-rich DNA binding"/>
    <property type="evidence" value="ECO:0007669"/>
    <property type="project" value="UniProtKB-UniRule"/>
</dbReference>
<evidence type="ECO:0000256" key="1">
    <source>
        <dbReference type="ARBA" id="ARBA00003687"/>
    </source>
</evidence>
<comment type="domain">
    <text evidence="6">The PPC domain mediates interactions between AHL proteins.</text>
</comment>
<name>A0AA86S008_9FABA</name>
<dbReference type="Pfam" id="PF03479">
    <property type="entry name" value="PCC"/>
    <property type="match status" value="1"/>
</dbReference>
<dbReference type="SMART" id="SM00384">
    <property type="entry name" value="AT_hook"/>
    <property type="match status" value="2"/>
</dbReference>
<keyword evidence="4 6" id="KW-0804">Transcription</keyword>
<dbReference type="EMBL" id="OY731398">
    <property type="protein sequence ID" value="CAJ1818849.1"/>
    <property type="molecule type" value="Genomic_DNA"/>
</dbReference>
<feature type="region of interest" description="Disordered" evidence="7">
    <location>
        <begin position="273"/>
        <end position="325"/>
    </location>
</feature>
<sequence length="325" mass="33688">MDRGDQMALSGSYYMQQRGIPGSGAQPELHMSPNIRSLSNPNLPFQSSIGGGSIGSTLPLESSAISAHGVNVGAPPGAPPGEPVKRKRGRPRKYGTDGTVSLALTPTPTSSSHPGALTQGQKRGRGRPPGTGKKQQLASLVDFGRIFDIATKIMAFSQQGPRAVCILSANGAVSTVTLRQPSTSGGTVTYEGRFEIVCLSGSYLVTDSSGSRNRTGGLSVSLASPDGRVIGGGVGGVLIASSPVQVVVGSFQWGGSKTKNKKKESSEVAEVAVESDHQGVHNPVALNSISPNQNLSPTPPSLSPWSQSRPLDMRNSHVDIDLMRG</sequence>
<dbReference type="Gramene" id="rna-AYBTSS11_LOCUS1092">
    <property type="protein sequence ID" value="CAJ1818849.1"/>
    <property type="gene ID" value="gene-AYBTSS11_LOCUS1092"/>
</dbReference>
<dbReference type="InterPro" id="IPR017956">
    <property type="entry name" value="AT_hook_DNA-bd_motif"/>
</dbReference>
<feature type="region of interest" description="Disordered" evidence="7">
    <location>
        <begin position="68"/>
        <end position="135"/>
    </location>
</feature>
<protein>
    <recommendedName>
        <fullName evidence="6">AT-hook motif nuclear-localized protein</fullName>
    </recommendedName>
</protein>
<proteinExistence type="predicted"/>